<evidence type="ECO:0000256" key="3">
    <source>
        <dbReference type="HAMAP-Rule" id="MF_00170"/>
    </source>
</evidence>
<dbReference type="UniPathway" id="UPA00115">
    <property type="reaction ID" value="UER00412"/>
</dbReference>
<dbReference type="AlphaFoldDB" id="A0A288QA50"/>
<dbReference type="SUPFAM" id="SSF100950">
    <property type="entry name" value="NagB/RpiA/CoA transferase-like"/>
    <property type="match status" value="1"/>
</dbReference>
<comment type="subunit">
    <text evidence="3">Homodimer.</text>
</comment>
<dbReference type="GO" id="GO:0005829">
    <property type="term" value="C:cytosol"/>
    <property type="evidence" value="ECO:0007669"/>
    <property type="project" value="TreeGrafter"/>
</dbReference>
<feature type="binding site" evidence="3">
    <location>
        <begin position="98"/>
        <end position="101"/>
    </location>
    <ligand>
        <name>substrate</name>
    </ligand>
</feature>
<dbReference type="KEGG" id="wso:WSWS_00317"/>
<dbReference type="SUPFAM" id="SSF75445">
    <property type="entry name" value="D-ribose-5-phosphate isomerase (RpiA), lid domain"/>
    <property type="match status" value="1"/>
</dbReference>
<dbReference type="NCBIfam" id="NF001924">
    <property type="entry name" value="PRK00702.1"/>
    <property type="match status" value="1"/>
</dbReference>
<proteinExistence type="inferred from homology"/>
<dbReference type="Proteomes" id="UP000254912">
    <property type="component" value="Unassembled WGS sequence"/>
</dbReference>
<dbReference type="PANTHER" id="PTHR11934:SF0">
    <property type="entry name" value="RIBOSE-5-PHOSPHATE ISOMERASE"/>
    <property type="match status" value="1"/>
</dbReference>
<feature type="active site" description="Proton acceptor" evidence="3">
    <location>
        <position position="107"/>
    </location>
</feature>
<dbReference type="Gene3D" id="3.30.70.260">
    <property type="match status" value="1"/>
</dbReference>
<evidence type="ECO:0000256" key="2">
    <source>
        <dbReference type="ARBA" id="ARBA00023235"/>
    </source>
</evidence>
<evidence type="ECO:0000313" key="5">
    <source>
        <dbReference type="Proteomes" id="UP000254912"/>
    </source>
</evidence>
<dbReference type="HAMAP" id="MF_00170">
    <property type="entry name" value="Rib_5P_isom_A"/>
    <property type="match status" value="1"/>
</dbReference>
<dbReference type="GO" id="GO:0004751">
    <property type="term" value="F:ribose-5-phosphate isomerase activity"/>
    <property type="evidence" value="ECO:0007669"/>
    <property type="project" value="UniProtKB-UniRule"/>
</dbReference>
<dbReference type="FunFam" id="3.40.50.1360:FF:000001">
    <property type="entry name" value="Ribose-5-phosphate isomerase A"/>
    <property type="match status" value="1"/>
</dbReference>
<reference evidence="4 5" key="1">
    <citation type="submission" date="2018-07" db="EMBL/GenBank/DDBJ databases">
        <title>Genomic Encyclopedia of Type Strains, Phase III (KMG-III): the genomes of soil and plant-associated and newly described type strains.</title>
        <authorList>
            <person name="Whitman W."/>
        </authorList>
    </citation>
    <scope>NUCLEOTIDE SEQUENCE [LARGE SCALE GENOMIC DNA]</scope>
    <source>
        <strain evidence="4 5">CECT 7031</strain>
    </source>
</reference>
<dbReference type="NCBIfam" id="TIGR00021">
    <property type="entry name" value="rpiA"/>
    <property type="match status" value="1"/>
</dbReference>
<feature type="binding site" evidence="3">
    <location>
        <begin position="85"/>
        <end position="88"/>
    </location>
    <ligand>
        <name>substrate</name>
    </ligand>
</feature>
<protein>
    <recommendedName>
        <fullName evidence="3">Ribose-5-phosphate isomerase A</fullName>
        <ecNumber evidence="3">5.3.1.6</ecNumber>
    </recommendedName>
    <alternativeName>
        <fullName evidence="3">Phosphoriboisomerase A</fullName>
        <shortName evidence="3">PRI</shortName>
    </alternativeName>
</protein>
<feature type="binding site" evidence="3">
    <location>
        <position position="125"/>
    </location>
    <ligand>
        <name>substrate</name>
    </ligand>
</feature>
<dbReference type="InterPro" id="IPR020672">
    <property type="entry name" value="Ribose5P_isomerase_typA_subgr"/>
</dbReference>
<dbReference type="Pfam" id="PF06026">
    <property type="entry name" value="Rib_5-P_isom_A"/>
    <property type="match status" value="1"/>
</dbReference>
<comment type="similarity">
    <text evidence="3">Belongs to the ribose 5-phosphate isomerase family.</text>
</comment>
<dbReference type="InterPro" id="IPR037171">
    <property type="entry name" value="NagB/RpiA_transferase-like"/>
</dbReference>
<keyword evidence="5" id="KW-1185">Reference proteome</keyword>
<dbReference type="CDD" id="cd01398">
    <property type="entry name" value="RPI_A"/>
    <property type="match status" value="1"/>
</dbReference>
<dbReference type="GO" id="GO:0006014">
    <property type="term" value="P:D-ribose metabolic process"/>
    <property type="evidence" value="ECO:0007669"/>
    <property type="project" value="TreeGrafter"/>
</dbReference>
<dbReference type="GeneID" id="94545527"/>
<gene>
    <name evidence="3" type="primary">rpiA</name>
    <name evidence="4" type="ORF">DFP99_1472</name>
</gene>
<dbReference type="EMBL" id="QRAS01000004">
    <property type="protein sequence ID" value="RDL01566.1"/>
    <property type="molecule type" value="Genomic_DNA"/>
</dbReference>
<dbReference type="EC" id="5.3.1.6" evidence="3"/>
<name>A0A288QA50_9LACO</name>
<comment type="caution">
    <text evidence="4">The sequence shown here is derived from an EMBL/GenBank/DDBJ whole genome shotgun (WGS) entry which is preliminary data.</text>
</comment>
<accession>A0A288QA50</accession>
<evidence type="ECO:0000313" key="4">
    <source>
        <dbReference type="EMBL" id="RDL01566.1"/>
    </source>
</evidence>
<feature type="binding site" evidence="3">
    <location>
        <begin position="29"/>
        <end position="32"/>
    </location>
    <ligand>
        <name>substrate</name>
    </ligand>
</feature>
<dbReference type="InterPro" id="IPR004788">
    <property type="entry name" value="Ribose5P_isomerase_type_A"/>
</dbReference>
<sequence length="229" mass="24994">MMEVNAQKQQVGEYAASLVHADMVVGLGTGSTVKYFVEALARRVQLERLPIRGVTTSKCTAELAQRLGMTIVDIDEVDQIDLTIDGADRVNRHLEGIKGGGAALLFEKIVARNSKRNIWIVDESKVCDVLGGFPLPVEVVQYGVEHLMQLFTGAQLQPVLRRASDQQPLVTDNGNYIIDLHVAQINQPAVLADWLANQVGVVEHGLFLDICDEVIVGGETMHILTAQSV</sequence>
<keyword evidence="2 3" id="KW-0413">Isomerase</keyword>
<dbReference type="Gene3D" id="3.40.50.1360">
    <property type="match status" value="1"/>
</dbReference>
<dbReference type="GO" id="GO:0009052">
    <property type="term" value="P:pentose-phosphate shunt, non-oxidative branch"/>
    <property type="evidence" value="ECO:0007669"/>
    <property type="project" value="UniProtKB-UniRule"/>
</dbReference>
<evidence type="ECO:0000256" key="1">
    <source>
        <dbReference type="ARBA" id="ARBA00001713"/>
    </source>
</evidence>
<organism evidence="4 5">
    <name type="scientific">Weissella soli</name>
    <dbReference type="NCBI Taxonomy" id="155866"/>
    <lineage>
        <taxon>Bacteria</taxon>
        <taxon>Bacillati</taxon>
        <taxon>Bacillota</taxon>
        <taxon>Bacilli</taxon>
        <taxon>Lactobacillales</taxon>
        <taxon>Lactobacillaceae</taxon>
        <taxon>Weissella</taxon>
    </lineage>
</organism>
<comment type="catalytic activity">
    <reaction evidence="1 3">
        <text>aldehydo-D-ribose 5-phosphate = D-ribulose 5-phosphate</text>
        <dbReference type="Rhea" id="RHEA:14657"/>
        <dbReference type="ChEBI" id="CHEBI:58121"/>
        <dbReference type="ChEBI" id="CHEBI:58273"/>
        <dbReference type="EC" id="5.3.1.6"/>
    </reaction>
</comment>
<dbReference type="PANTHER" id="PTHR11934">
    <property type="entry name" value="RIBOSE-5-PHOSPHATE ISOMERASE"/>
    <property type="match status" value="1"/>
</dbReference>
<comment type="pathway">
    <text evidence="3">Carbohydrate degradation; pentose phosphate pathway; D-ribose 5-phosphate from D-ribulose 5-phosphate (non-oxidative stage): step 1/1.</text>
</comment>
<comment type="function">
    <text evidence="3">Catalyzes the reversible conversion of ribose-5-phosphate to ribulose 5-phosphate.</text>
</comment>
<dbReference type="RefSeq" id="WP_070229617.1">
    <property type="nucleotide sequence ID" value="NZ_BJYO01000006.1"/>
</dbReference>